<dbReference type="EMBL" id="VDCV01000015">
    <property type="protein sequence ID" value="KAB5525379.1"/>
    <property type="molecule type" value="Genomic_DNA"/>
</dbReference>
<comment type="caution">
    <text evidence="1">The sequence shown here is derived from an EMBL/GenBank/DDBJ whole genome shotgun (WGS) entry which is preliminary data.</text>
</comment>
<protein>
    <submittedName>
        <fullName evidence="1">Uncharacterized protein</fullName>
    </submittedName>
</protein>
<dbReference type="Proteomes" id="UP000326939">
    <property type="component" value="Chromosome 15"/>
</dbReference>
<gene>
    <name evidence="1" type="ORF">DKX38_023128</name>
</gene>
<sequence>MSISMLELLWSRKTGAFYETFDVLIDIRSLAGLGFGMIAKKPGKLKQGGLSAWRDT</sequence>
<organism evidence="1 2">
    <name type="scientific">Salix brachista</name>
    <dbReference type="NCBI Taxonomy" id="2182728"/>
    <lineage>
        <taxon>Eukaryota</taxon>
        <taxon>Viridiplantae</taxon>
        <taxon>Streptophyta</taxon>
        <taxon>Embryophyta</taxon>
        <taxon>Tracheophyta</taxon>
        <taxon>Spermatophyta</taxon>
        <taxon>Magnoliopsida</taxon>
        <taxon>eudicotyledons</taxon>
        <taxon>Gunneridae</taxon>
        <taxon>Pentapetalae</taxon>
        <taxon>rosids</taxon>
        <taxon>fabids</taxon>
        <taxon>Malpighiales</taxon>
        <taxon>Salicaceae</taxon>
        <taxon>Saliceae</taxon>
        <taxon>Salix</taxon>
    </lineage>
</organism>
<reference evidence="2" key="1">
    <citation type="journal article" date="2019" name="Gigascience">
        <title>De novo genome assembly of the endangered Acer yangbiense, a plant species with extremely small populations endemic to Yunnan Province, China.</title>
        <authorList>
            <person name="Yang J."/>
            <person name="Wariss H.M."/>
            <person name="Tao L."/>
            <person name="Zhang R."/>
            <person name="Yun Q."/>
            <person name="Hollingsworth P."/>
            <person name="Dao Z."/>
            <person name="Luo G."/>
            <person name="Guo H."/>
            <person name="Ma Y."/>
            <person name="Sun W."/>
        </authorList>
    </citation>
    <scope>NUCLEOTIDE SEQUENCE [LARGE SCALE GENOMIC DNA]</scope>
    <source>
        <strain evidence="2">cv. br00</strain>
    </source>
</reference>
<proteinExistence type="predicted"/>
<evidence type="ECO:0000313" key="1">
    <source>
        <dbReference type="EMBL" id="KAB5525379.1"/>
    </source>
</evidence>
<name>A0A5N5K1B2_9ROSI</name>
<accession>A0A5N5K1B2</accession>
<evidence type="ECO:0000313" key="2">
    <source>
        <dbReference type="Proteomes" id="UP000326939"/>
    </source>
</evidence>
<dbReference type="AlphaFoldDB" id="A0A5N5K1B2"/>
<keyword evidence="2" id="KW-1185">Reference proteome</keyword>